<name>E4SEV6_CALK2</name>
<dbReference type="HOGENOM" id="CLU_2841495_0_0_9"/>
<dbReference type="RefSeq" id="WP_013429741.1">
    <property type="nucleotide sequence ID" value="NC_014720.1"/>
</dbReference>
<organism evidence="1 2">
    <name type="scientific">Caldicellulosiruptor kronotskyensis (strain DSM 18902 / VKM B-2412 / 2002)</name>
    <dbReference type="NCBI Taxonomy" id="632348"/>
    <lineage>
        <taxon>Bacteria</taxon>
        <taxon>Bacillati</taxon>
        <taxon>Bacillota</taxon>
        <taxon>Bacillota incertae sedis</taxon>
        <taxon>Caldicellulosiruptorales</taxon>
        <taxon>Caldicellulosiruptoraceae</taxon>
        <taxon>Caldicellulosiruptor</taxon>
    </lineage>
</organism>
<dbReference type="Proteomes" id="UP000006835">
    <property type="component" value="Chromosome"/>
</dbReference>
<evidence type="ECO:0000313" key="2">
    <source>
        <dbReference type="Proteomes" id="UP000006835"/>
    </source>
</evidence>
<proteinExistence type="predicted"/>
<dbReference type="PATRIC" id="fig|632348.3.peg.744"/>
<keyword evidence="2" id="KW-1185">Reference proteome</keyword>
<accession>E4SEV6</accession>
<protein>
    <submittedName>
        <fullName evidence="1">Uncharacterized protein</fullName>
    </submittedName>
</protein>
<reference key="1">
    <citation type="submission" date="2010-11" db="EMBL/GenBank/DDBJ databases">
        <title>Complete sequence of Caldicellulosiruptor kronotskyensis 2002.</title>
        <authorList>
            <consortium name="US DOE Joint Genome Institute"/>
            <person name="Lucas S."/>
            <person name="Copeland A."/>
            <person name="Lapidus A."/>
            <person name="Cheng J.-F."/>
            <person name="Bruce D."/>
            <person name="Goodwin L."/>
            <person name="Pitluck S."/>
            <person name="Davenport K."/>
            <person name="Detter J.C."/>
            <person name="Han C."/>
            <person name="Tapia R."/>
            <person name="Land M."/>
            <person name="Hauser L."/>
            <person name="Jeffries C."/>
            <person name="Kyrpides N."/>
            <person name="Ivanova N."/>
            <person name="Mikhailova N."/>
            <person name="Blumer-Schuette S.E."/>
            <person name="Kelly R.M."/>
            <person name="Woyke T."/>
        </authorList>
    </citation>
    <scope>NUCLEOTIDE SEQUENCE</scope>
    <source>
        <strain>2002</strain>
    </source>
</reference>
<reference evidence="1 2" key="2">
    <citation type="journal article" date="2011" name="J. Bacteriol.">
        <title>Complete genome sequences for the anaerobic, extremely thermophilic plant biomass-degrading bacteria Caldicellulosiruptor hydrothermalis, Caldicellulosiruptor kristjanssonii, Caldicellulosiruptor kronotskyensis, Caldicellulosiruptor owensenis, and Caldicellulosiruptor lactoaceticus.</title>
        <authorList>
            <person name="Blumer-Schuette S.E."/>
            <person name="Ozdemir I."/>
            <person name="Mistry D."/>
            <person name="Lucas S."/>
            <person name="Lapidus A."/>
            <person name="Cheng J.F."/>
            <person name="Goodwin L.A."/>
            <person name="Pitluck S."/>
            <person name="Land M.L."/>
            <person name="Hauser L.J."/>
            <person name="Woyke T."/>
            <person name="Mikhailova N."/>
            <person name="Pati A."/>
            <person name="Kyrpides N.C."/>
            <person name="Ivanova N."/>
            <person name="Detter J.C."/>
            <person name="Walston-Davenport K."/>
            <person name="Han S."/>
            <person name="Adams M.W."/>
            <person name="Kelly R.M."/>
        </authorList>
    </citation>
    <scope>NUCLEOTIDE SEQUENCE [LARGE SCALE GENOMIC DNA]</scope>
    <source>
        <strain evidence="2">DSM 18902 / VKM B-2412 / 2002</strain>
    </source>
</reference>
<sequence length="65" mass="7640">MKCQNCSGKNFELYFRWFGVYIEQGIGAYVTEHDISEARCADCGYELSDEEVDKLFKEINFIRND</sequence>
<dbReference type="KEGG" id="ckn:Calkro_0702"/>
<gene>
    <name evidence="1" type="ordered locus">Calkro_0702</name>
</gene>
<dbReference type="AlphaFoldDB" id="E4SEV6"/>
<evidence type="ECO:0000313" key="1">
    <source>
        <dbReference type="EMBL" id="ADQ45593.1"/>
    </source>
</evidence>
<dbReference type="EMBL" id="CP002330">
    <property type="protein sequence ID" value="ADQ45593.1"/>
    <property type="molecule type" value="Genomic_DNA"/>
</dbReference>